<dbReference type="Proteomes" id="UP000092154">
    <property type="component" value="Unassembled WGS sequence"/>
</dbReference>
<proteinExistence type="predicted"/>
<dbReference type="InParanoid" id="A0A1B7MZ39"/>
<accession>A0A1B7MZ39</accession>
<reference evidence="1 2" key="1">
    <citation type="submission" date="2016-06" db="EMBL/GenBank/DDBJ databases">
        <title>Comparative genomics of the ectomycorrhizal sister species Rhizopogon vinicolor and Rhizopogon vesiculosus (Basidiomycota: Boletales) reveals a divergence of the mating type B locus.</title>
        <authorList>
            <consortium name="DOE Joint Genome Institute"/>
            <person name="Mujic A.B."/>
            <person name="Kuo A."/>
            <person name="Tritt A."/>
            <person name="Lipzen A."/>
            <person name="Chen C."/>
            <person name="Johnson J."/>
            <person name="Sharma A."/>
            <person name="Barry K."/>
            <person name="Grigoriev I.V."/>
            <person name="Spatafora J.W."/>
        </authorList>
    </citation>
    <scope>NUCLEOTIDE SEQUENCE [LARGE SCALE GENOMIC DNA]</scope>
    <source>
        <strain evidence="1 2">AM-OR11-026</strain>
    </source>
</reference>
<dbReference type="AlphaFoldDB" id="A0A1B7MZ39"/>
<organism evidence="1 2">
    <name type="scientific">Rhizopogon vinicolor AM-OR11-026</name>
    <dbReference type="NCBI Taxonomy" id="1314800"/>
    <lineage>
        <taxon>Eukaryota</taxon>
        <taxon>Fungi</taxon>
        <taxon>Dikarya</taxon>
        <taxon>Basidiomycota</taxon>
        <taxon>Agaricomycotina</taxon>
        <taxon>Agaricomycetes</taxon>
        <taxon>Agaricomycetidae</taxon>
        <taxon>Boletales</taxon>
        <taxon>Suillineae</taxon>
        <taxon>Rhizopogonaceae</taxon>
        <taxon>Rhizopogon</taxon>
    </lineage>
</organism>
<evidence type="ECO:0000313" key="1">
    <source>
        <dbReference type="EMBL" id="OAX37832.1"/>
    </source>
</evidence>
<name>A0A1B7MZ39_9AGAM</name>
<gene>
    <name evidence="1" type="ORF">K503DRAFT_783344</name>
</gene>
<dbReference type="EMBL" id="KV448328">
    <property type="protein sequence ID" value="OAX37832.1"/>
    <property type="molecule type" value="Genomic_DNA"/>
</dbReference>
<dbReference type="OrthoDB" id="10459132at2759"/>
<evidence type="ECO:0000313" key="2">
    <source>
        <dbReference type="Proteomes" id="UP000092154"/>
    </source>
</evidence>
<keyword evidence="2" id="KW-1185">Reference proteome</keyword>
<protein>
    <submittedName>
        <fullName evidence="1">Uncharacterized protein</fullName>
    </submittedName>
</protein>
<sequence>MYITDRTLCLVLPYGLRIVTVSHNHGALLYPIVLGRLFNADMILYNVFGSLMLRIRSDRHGAPLIGTAETDLITAITTVELESCTRVISDQEGARFQNIEHARTHLWSNRAGAPVRYLTSNIQMLESIALWQGYHFDLQQVAIEHGNAMSDGTLNLLCKFHCSDKERTERYLSR</sequence>